<dbReference type="RefSeq" id="XP_027200585.1">
    <property type="nucleotide sequence ID" value="XM_027344784.1"/>
</dbReference>
<gene>
    <name evidence="2" type="primary">LOC113794658</name>
</gene>
<organism evidence="1 2">
    <name type="scientific">Dermatophagoides pteronyssinus</name>
    <name type="common">European house dust mite</name>
    <dbReference type="NCBI Taxonomy" id="6956"/>
    <lineage>
        <taxon>Eukaryota</taxon>
        <taxon>Metazoa</taxon>
        <taxon>Ecdysozoa</taxon>
        <taxon>Arthropoda</taxon>
        <taxon>Chelicerata</taxon>
        <taxon>Arachnida</taxon>
        <taxon>Acari</taxon>
        <taxon>Acariformes</taxon>
        <taxon>Sarcoptiformes</taxon>
        <taxon>Astigmata</taxon>
        <taxon>Psoroptidia</taxon>
        <taxon>Analgoidea</taxon>
        <taxon>Pyroglyphidae</taxon>
        <taxon>Dermatophagoidinae</taxon>
        <taxon>Dermatophagoides</taxon>
    </lineage>
</organism>
<keyword evidence="1" id="KW-1185">Reference proteome</keyword>
<dbReference type="AlphaFoldDB" id="A0A6P6Y5L4"/>
<evidence type="ECO:0000313" key="1">
    <source>
        <dbReference type="Proteomes" id="UP000515146"/>
    </source>
</evidence>
<dbReference type="Proteomes" id="UP000515146">
    <property type="component" value="Unplaced"/>
</dbReference>
<dbReference type="InParanoid" id="A0A6P6Y5L4"/>
<feature type="non-terminal residue" evidence="2">
    <location>
        <position position="167"/>
    </location>
</feature>
<reference evidence="2" key="1">
    <citation type="submission" date="2025-08" db="UniProtKB">
        <authorList>
            <consortium name="RefSeq"/>
        </authorList>
    </citation>
    <scope>IDENTIFICATION</scope>
    <source>
        <strain evidence="2">Airmid</strain>
    </source>
</reference>
<protein>
    <submittedName>
        <fullName evidence="2">Uncharacterized protein LOC113794658</fullName>
    </submittedName>
</protein>
<dbReference type="KEGG" id="dpte:113794658"/>
<name>A0A6P6Y5L4_DERPT</name>
<accession>A0A6P6Y5L4</accession>
<evidence type="ECO:0000313" key="2">
    <source>
        <dbReference type="RefSeq" id="XP_027200585.1"/>
    </source>
</evidence>
<proteinExistence type="predicted"/>
<sequence>MTYSHFECFMRLPEIFFNESDLFCQNETSILTLYESAKSFCQTVLRTELTTSDLEDLEKLSKSILDRFVEMSQKYPSMKYEVTFKLHKLLHYGQNARRFGPLYLGSTLRYERCHQSSKKYGRLMGNWKAPTITLSERMALRQTLESLKHEVSPNLLIKETSISEYDA</sequence>